<dbReference type="Proteomes" id="UP001139493">
    <property type="component" value="Unassembled WGS sequence"/>
</dbReference>
<gene>
    <name evidence="8" type="ORF">APR03_000196</name>
</gene>
<proteinExistence type="inferred from homology"/>
<dbReference type="GO" id="GO:0006865">
    <property type="term" value="P:amino acid transport"/>
    <property type="evidence" value="ECO:0007669"/>
    <property type="project" value="TreeGrafter"/>
</dbReference>
<feature type="domain" description="Solute-binding protein family 3/N-terminal" evidence="7">
    <location>
        <begin position="118"/>
        <end position="339"/>
    </location>
</feature>
<accession>A0A9X2G007</accession>
<dbReference type="Gene3D" id="3.40.190.10">
    <property type="entry name" value="Periplasmic binding protein-like II"/>
    <property type="match status" value="2"/>
</dbReference>
<dbReference type="PANTHER" id="PTHR30085">
    <property type="entry name" value="AMINO ACID ABC TRANSPORTER PERMEASE"/>
    <property type="match status" value="1"/>
</dbReference>
<dbReference type="PROSITE" id="PS51257">
    <property type="entry name" value="PROKAR_LIPOPROTEIN"/>
    <property type="match status" value="1"/>
</dbReference>
<dbReference type="SUPFAM" id="SSF53850">
    <property type="entry name" value="Periplasmic binding protein-like II"/>
    <property type="match status" value="1"/>
</dbReference>
<dbReference type="GO" id="GO:0030288">
    <property type="term" value="C:outer membrane-bounded periplasmic space"/>
    <property type="evidence" value="ECO:0007669"/>
    <property type="project" value="TreeGrafter"/>
</dbReference>
<evidence type="ECO:0000256" key="4">
    <source>
        <dbReference type="RuleBase" id="RU003744"/>
    </source>
</evidence>
<protein>
    <submittedName>
        <fullName evidence="8">Polar amino acid transport system substrate-binding protein</fullName>
    </submittedName>
</protein>
<dbReference type="PROSITE" id="PS01039">
    <property type="entry name" value="SBP_BACTERIAL_3"/>
    <property type="match status" value="1"/>
</dbReference>
<comment type="caution">
    <text evidence="8">The sequence shown here is derived from an EMBL/GenBank/DDBJ whole genome shotgun (WGS) entry which is preliminary data.</text>
</comment>
<evidence type="ECO:0000259" key="7">
    <source>
        <dbReference type="SMART" id="SM00062"/>
    </source>
</evidence>
<dbReference type="RefSeq" id="WP_253831889.1">
    <property type="nucleotide sequence ID" value="NZ_JAMTCS010000001.1"/>
</dbReference>
<dbReference type="GO" id="GO:0005576">
    <property type="term" value="C:extracellular region"/>
    <property type="evidence" value="ECO:0007669"/>
    <property type="project" value="TreeGrafter"/>
</dbReference>
<evidence type="ECO:0000256" key="5">
    <source>
        <dbReference type="SAM" id="MobiDB-lite"/>
    </source>
</evidence>
<organism evidence="8 9">
    <name type="scientific">Promicromonospora thailandica</name>
    <dbReference type="NCBI Taxonomy" id="765201"/>
    <lineage>
        <taxon>Bacteria</taxon>
        <taxon>Bacillati</taxon>
        <taxon>Actinomycetota</taxon>
        <taxon>Actinomycetes</taxon>
        <taxon>Micrococcales</taxon>
        <taxon>Promicromonosporaceae</taxon>
        <taxon>Promicromonospora</taxon>
    </lineage>
</organism>
<feature type="compositionally biased region" description="Polar residues" evidence="5">
    <location>
        <begin position="45"/>
        <end position="63"/>
    </location>
</feature>
<keyword evidence="9" id="KW-1185">Reference proteome</keyword>
<keyword evidence="2" id="KW-0813">Transport</keyword>
<dbReference type="PANTHER" id="PTHR30085:SF6">
    <property type="entry name" value="ABC TRANSPORTER GLUTAMINE-BINDING PROTEIN GLNH"/>
    <property type="match status" value="1"/>
</dbReference>
<comment type="similarity">
    <text evidence="1 4">Belongs to the bacterial solute-binding protein 3 family.</text>
</comment>
<dbReference type="AlphaFoldDB" id="A0A9X2G007"/>
<dbReference type="SMART" id="SM00062">
    <property type="entry name" value="PBPb"/>
    <property type="match status" value="1"/>
</dbReference>
<name>A0A9X2G007_9MICO</name>
<evidence type="ECO:0000313" key="9">
    <source>
        <dbReference type="Proteomes" id="UP001139493"/>
    </source>
</evidence>
<dbReference type="EMBL" id="JAMTCS010000001">
    <property type="protein sequence ID" value="MCP2262873.1"/>
    <property type="molecule type" value="Genomic_DNA"/>
</dbReference>
<sequence>MRTRAARRPLVTALVALTLAGTVAACAPEPTTHLLTGAAGVGSATQGSARESAQESAQNSAQDSVEGAAPEAQAPASGTATAPAECADGLPAVASTRPGGSPRVTPGSTMAAVRERGVLKVGVSSDTLLMGSRDPFTGEIEGFDIDVARQVAAAILGDPDKIEYRVITSGDRETVLADHEVDIVVRAFTINCERWENIAFSAEYYHAGQKLLVPSTSQVTGIDDLEGQRVCAPDGTTTLERLQAWEGVEAVPAATHTTCLVLFQQGEVDAITGDDTVLAGFAAQDPYARVVGDAVSDEPYGVGIPADRPDMVPFVNGVLERMISSGQWAASYERWLGDALGPAPAAPRPVYGRTP</sequence>
<feature type="region of interest" description="Disordered" evidence="5">
    <location>
        <begin position="45"/>
        <end position="110"/>
    </location>
</feature>
<dbReference type="InterPro" id="IPR001638">
    <property type="entry name" value="Solute-binding_3/MltF_N"/>
</dbReference>
<dbReference type="InterPro" id="IPR018313">
    <property type="entry name" value="SBP_3_CS"/>
</dbReference>
<evidence type="ECO:0000256" key="1">
    <source>
        <dbReference type="ARBA" id="ARBA00010333"/>
    </source>
</evidence>
<feature type="signal peptide" evidence="6">
    <location>
        <begin position="1"/>
        <end position="27"/>
    </location>
</feature>
<keyword evidence="3 6" id="KW-0732">Signal</keyword>
<evidence type="ECO:0000256" key="2">
    <source>
        <dbReference type="ARBA" id="ARBA00022448"/>
    </source>
</evidence>
<evidence type="ECO:0000313" key="8">
    <source>
        <dbReference type="EMBL" id="MCP2262873.1"/>
    </source>
</evidence>
<feature type="chain" id="PRO_5040731998" evidence="6">
    <location>
        <begin position="28"/>
        <end position="355"/>
    </location>
</feature>
<evidence type="ECO:0000256" key="3">
    <source>
        <dbReference type="ARBA" id="ARBA00022729"/>
    </source>
</evidence>
<dbReference type="CDD" id="cd13690">
    <property type="entry name" value="PBP2_GluB"/>
    <property type="match status" value="1"/>
</dbReference>
<dbReference type="InterPro" id="IPR051455">
    <property type="entry name" value="Bact_solute-bind_prot3"/>
</dbReference>
<dbReference type="Pfam" id="PF00497">
    <property type="entry name" value="SBP_bac_3"/>
    <property type="match status" value="1"/>
</dbReference>
<reference evidence="8" key="1">
    <citation type="submission" date="2022-06" db="EMBL/GenBank/DDBJ databases">
        <title>Genomic Encyclopedia of Archaeal and Bacterial Type Strains, Phase II (KMG-II): from individual species to whole genera.</title>
        <authorList>
            <person name="Goeker M."/>
        </authorList>
    </citation>
    <scope>NUCLEOTIDE SEQUENCE</scope>
    <source>
        <strain evidence="8">DSM 26652</strain>
    </source>
</reference>
<evidence type="ECO:0000256" key="6">
    <source>
        <dbReference type="SAM" id="SignalP"/>
    </source>
</evidence>